<gene>
    <name evidence="1" type="ORF">GQ55_5G389200</name>
</gene>
<dbReference type="EMBL" id="CM009753">
    <property type="protein sequence ID" value="PUZ56953.1"/>
    <property type="molecule type" value="Genomic_DNA"/>
</dbReference>
<proteinExistence type="predicted"/>
<evidence type="ECO:0000313" key="1">
    <source>
        <dbReference type="EMBL" id="PUZ56953.1"/>
    </source>
</evidence>
<dbReference type="Proteomes" id="UP000244336">
    <property type="component" value="Chromosome 5"/>
</dbReference>
<protein>
    <submittedName>
        <fullName evidence="1">Uncharacterized protein</fullName>
    </submittedName>
</protein>
<accession>A0A2T7DMZ6</accession>
<dbReference type="Gramene" id="PUZ56953">
    <property type="protein sequence ID" value="PUZ56953"/>
    <property type="gene ID" value="GQ55_5G389200"/>
</dbReference>
<organism evidence="1 2">
    <name type="scientific">Panicum hallii var. hallii</name>
    <dbReference type="NCBI Taxonomy" id="1504633"/>
    <lineage>
        <taxon>Eukaryota</taxon>
        <taxon>Viridiplantae</taxon>
        <taxon>Streptophyta</taxon>
        <taxon>Embryophyta</taxon>
        <taxon>Tracheophyta</taxon>
        <taxon>Spermatophyta</taxon>
        <taxon>Magnoliopsida</taxon>
        <taxon>Liliopsida</taxon>
        <taxon>Poales</taxon>
        <taxon>Poaceae</taxon>
        <taxon>PACMAD clade</taxon>
        <taxon>Panicoideae</taxon>
        <taxon>Panicodae</taxon>
        <taxon>Paniceae</taxon>
        <taxon>Panicinae</taxon>
        <taxon>Panicum</taxon>
        <taxon>Panicum sect. Panicum</taxon>
    </lineage>
</organism>
<keyword evidence="2" id="KW-1185">Reference proteome</keyword>
<reference evidence="1 2" key="1">
    <citation type="submission" date="2018-04" db="EMBL/GenBank/DDBJ databases">
        <title>WGS assembly of Panicum hallii var. hallii HAL2.</title>
        <authorList>
            <person name="Lovell J."/>
            <person name="Jenkins J."/>
            <person name="Lowry D."/>
            <person name="Mamidi S."/>
            <person name="Sreedasyam A."/>
            <person name="Weng X."/>
            <person name="Barry K."/>
            <person name="Bonette J."/>
            <person name="Campitelli B."/>
            <person name="Daum C."/>
            <person name="Gordon S."/>
            <person name="Gould B."/>
            <person name="Lipzen A."/>
            <person name="MacQueen A."/>
            <person name="Palacio-Mejia J."/>
            <person name="Plott C."/>
            <person name="Shakirov E."/>
            <person name="Shu S."/>
            <person name="Yoshinaga Y."/>
            <person name="Zane M."/>
            <person name="Rokhsar D."/>
            <person name="Grimwood J."/>
            <person name="Schmutz J."/>
            <person name="Juenger T."/>
        </authorList>
    </citation>
    <scope>NUCLEOTIDE SEQUENCE [LARGE SCALE GENOMIC DNA]</scope>
    <source>
        <strain evidence="2">cv. HAL2</strain>
    </source>
</reference>
<dbReference type="AlphaFoldDB" id="A0A2T7DMZ6"/>
<sequence>MISFLAHFAYSAFSLDDASISFLLWCYPSRTSCGVEATTAIERRRDAATGMAHGRRSIHHTDIEVCAGSGYVRPPVDAEHSEIDSRWWFACIGAASMPQAFPSPAVHPPRLLSVIPPAKVQLIAWVSAMISMSDDHIR</sequence>
<evidence type="ECO:0000313" key="2">
    <source>
        <dbReference type="Proteomes" id="UP000244336"/>
    </source>
</evidence>
<name>A0A2T7DMZ6_9POAL</name>